<dbReference type="InParanoid" id="A0A1Z5JXM3"/>
<dbReference type="SUPFAM" id="SSF48371">
    <property type="entry name" value="ARM repeat"/>
    <property type="match status" value="2"/>
</dbReference>
<evidence type="ECO:0000313" key="4">
    <source>
        <dbReference type="Proteomes" id="UP000198406"/>
    </source>
</evidence>
<feature type="region of interest" description="Disordered" evidence="2">
    <location>
        <begin position="1"/>
        <end position="157"/>
    </location>
</feature>
<dbReference type="OrthoDB" id="44259at2759"/>
<reference evidence="3 4" key="1">
    <citation type="journal article" date="2015" name="Plant Cell">
        <title>Oil accumulation by the oleaginous diatom Fistulifera solaris as revealed by the genome and transcriptome.</title>
        <authorList>
            <person name="Tanaka T."/>
            <person name="Maeda Y."/>
            <person name="Veluchamy A."/>
            <person name="Tanaka M."/>
            <person name="Abida H."/>
            <person name="Marechal E."/>
            <person name="Bowler C."/>
            <person name="Muto M."/>
            <person name="Sunaga Y."/>
            <person name="Tanaka M."/>
            <person name="Yoshino T."/>
            <person name="Taniguchi T."/>
            <person name="Fukuda Y."/>
            <person name="Nemoto M."/>
            <person name="Matsumoto M."/>
            <person name="Wong P.S."/>
            <person name="Aburatani S."/>
            <person name="Fujibuchi W."/>
        </authorList>
    </citation>
    <scope>NUCLEOTIDE SEQUENCE [LARGE SCALE GENOMIC DNA]</scope>
    <source>
        <strain evidence="3 4">JPCC DA0580</strain>
    </source>
</reference>
<dbReference type="InterPro" id="IPR016024">
    <property type="entry name" value="ARM-type_fold"/>
</dbReference>
<evidence type="ECO:0000313" key="3">
    <source>
        <dbReference type="EMBL" id="GAX18659.1"/>
    </source>
</evidence>
<comment type="caution">
    <text evidence="3">The sequence shown here is derived from an EMBL/GenBank/DDBJ whole genome shotgun (WGS) entry which is preliminary data.</text>
</comment>
<dbReference type="Gene3D" id="1.25.40.180">
    <property type="match status" value="3"/>
</dbReference>
<feature type="compositionally biased region" description="Polar residues" evidence="2">
    <location>
        <begin position="38"/>
        <end position="86"/>
    </location>
</feature>
<gene>
    <name evidence="3" type="ORF">FisN_10Hh128</name>
</gene>
<evidence type="ECO:0000256" key="2">
    <source>
        <dbReference type="SAM" id="MobiDB-lite"/>
    </source>
</evidence>
<feature type="coiled-coil region" evidence="1">
    <location>
        <begin position="410"/>
        <end position="437"/>
    </location>
</feature>
<organism evidence="3 4">
    <name type="scientific">Fistulifera solaris</name>
    <name type="common">Oleaginous diatom</name>
    <dbReference type="NCBI Taxonomy" id="1519565"/>
    <lineage>
        <taxon>Eukaryota</taxon>
        <taxon>Sar</taxon>
        <taxon>Stramenopiles</taxon>
        <taxon>Ochrophyta</taxon>
        <taxon>Bacillariophyta</taxon>
        <taxon>Bacillariophyceae</taxon>
        <taxon>Bacillariophycidae</taxon>
        <taxon>Naviculales</taxon>
        <taxon>Naviculaceae</taxon>
        <taxon>Fistulifera</taxon>
    </lineage>
</organism>
<feature type="compositionally biased region" description="Basic and acidic residues" evidence="2">
    <location>
        <begin position="1"/>
        <end position="16"/>
    </location>
</feature>
<protein>
    <recommendedName>
        <fullName evidence="5">MI domain-containing protein</fullName>
    </recommendedName>
</protein>
<keyword evidence="4" id="KW-1185">Reference proteome</keyword>
<evidence type="ECO:0000256" key="1">
    <source>
        <dbReference type="SAM" id="Coils"/>
    </source>
</evidence>
<keyword evidence="1" id="KW-0175">Coiled coil</keyword>
<name>A0A1Z5JXM3_FISSO</name>
<sequence length="681" mass="77619">MSTSPRKEPRESKPQRSDSSNDASSSSFIRSPPKRSTKTASAPTTPNRWQSLTQPSTPASSWTVVENGSPQKRNQLQRNNSHQTGNRPRFNSAPVGESNFSSPRKKKSFNEGRQNSNSARMIRRTRSDEPMFSTRQHSHKSQNHPQRRLRRYQSSSDVPLPSLPTLKVISMHAFLSHQLHHTQPPPNLTSMVVFQPIDGPQLQDLHEQYVQALPQQHERICQGLLNKLSWTNAPKLVVLYAQQMRMNKGRECVGWIVHKAQQEPHYADMYAHFAKELSQLEWEENNTVAVWLREQCWNEMAVAKLSSSWLGLLRFVGALYRADSSMIPIEDYLMWIGDRIRSDSPDNELVLEGLGQLLTHSQWEGPSTATTTTAAEHVKIDFIWPMVHDLAKTGQATIGDSGSIQTSKRIQFLLQDLMDLKQNRWELKARLVQAQARTLDEIHEQMEMEEESDGIATTKNSALSFMHWRSANTAPAQQRSNRYSDPADCAEHMHSMIRVYLLNEEEPVEHVMEKWNASVGEGPLDDEDYQARVVAVLADSILMALEMKSQQVERLQTLVQRIVCDTDDKTTMTSLLLRGLQLPLELLRDVELDAPKAVFYLGQFLTGFDISIRDLFFQGTPDTWPERPGALAVHLVATQVHSREDDLKCMEEILQQSGEAREHSTIVEWITQVKDSNKPKN</sequence>
<feature type="compositionally biased region" description="Basic residues" evidence="2">
    <location>
        <begin position="136"/>
        <end position="151"/>
    </location>
</feature>
<accession>A0A1Z5JXM3</accession>
<proteinExistence type="predicted"/>
<dbReference type="AlphaFoldDB" id="A0A1Z5JXM3"/>
<dbReference type="Proteomes" id="UP000198406">
    <property type="component" value="Unassembled WGS sequence"/>
</dbReference>
<feature type="compositionally biased region" description="Low complexity" evidence="2">
    <location>
        <begin position="17"/>
        <end position="27"/>
    </location>
</feature>
<evidence type="ECO:0008006" key="5">
    <source>
        <dbReference type="Google" id="ProtNLM"/>
    </source>
</evidence>
<dbReference type="EMBL" id="BDSP01000131">
    <property type="protein sequence ID" value="GAX18659.1"/>
    <property type="molecule type" value="Genomic_DNA"/>
</dbReference>